<dbReference type="AlphaFoldDB" id="M2XZJ5"/>
<evidence type="ECO:0000313" key="2">
    <source>
        <dbReference type="Proteomes" id="UP000016933"/>
    </source>
</evidence>
<proteinExistence type="predicted"/>
<dbReference type="InterPro" id="IPR044730">
    <property type="entry name" value="RNase_H-like_dom_plant"/>
</dbReference>
<dbReference type="OMA" id="WLHETYC"/>
<accession>M2XZJ5</accession>
<dbReference type="Proteomes" id="UP000016933">
    <property type="component" value="Unassembled WGS sequence"/>
</dbReference>
<name>M2XZJ5_DOTSN</name>
<keyword evidence="2" id="KW-1185">Reference proteome</keyword>
<reference evidence="1 2" key="2">
    <citation type="journal article" date="2012" name="PLoS Pathog.">
        <title>Diverse lifestyles and strategies of plant pathogenesis encoded in the genomes of eighteen Dothideomycetes fungi.</title>
        <authorList>
            <person name="Ohm R.A."/>
            <person name="Feau N."/>
            <person name="Henrissat B."/>
            <person name="Schoch C.L."/>
            <person name="Horwitz B.A."/>
            <person name="Barry K.W."/>
            <person name="Condon B.J."/>
            <person name="Copeland A.C."/>
            <person name="Dhillon B."/>
            <person name="Glaser F."/>
            <person name="Hesse C.N."/>
            <person name="Kosti I."/>
            <person name="LaButti K."/>
            <person name="Lindquist E.A."/>
            <person name="Lucas S."/>
            <person name="Salamov A.A."/>
            <person name="Bradshaw R.E."/>
            <person name="Ciuffetti L."/>
            <person name="Hamelin R.C."/>
            <person name="Kema G.H.J."/>
            <person name="Lawrence C."/>
            <person name="Scott J.A."/>
            <person name="Spatafora J.W."/>
            <person name="Turgeon B.G."/>
            <person name="de Wit P.J.G.M."/>
            <person name="Zhong S."/>
            <person name="Goodwin S.B."/>
            <person name="Grigoriev I.V."/>
        </authorList>
    </citation>
    <scope>NUCLEOTIDE SEQUENCE [LARGE SCALE GENOMIC DNA]</scope>
    <source>
        <strain evidence="2">NZE10 / CBS 128990</strain>
    </source>
</reference>
<dbReference type="OrthoDB" id="5067658at2759"/>
<gene>
    <name evidence="1" type="ORF">DOTSEDRAFT_29699</name>
</gene>
<dbReference type="EMBL" id="KB446548">
    <property type="protein sequence ID" value="EME38108.1"/>
    <property type="molecule type" value="Genomic_DNA"/>
</dbReference>
<protein>
    <submittedName>
        <fullName evidence="1">Uncharacterized protein</fullName>
    </submittedName>
</protein>
<reference evidence="2" key="1">
    <citation type="journal article" date="2012" name="PLoS Genet.">
        <title>The genomes of the fungal plant pathogens Cladosporium fulvum and Dothistroma septosporum reveal adaptation to different hosts and lifestyles but also signatures of common ancestry.</title>
        <authorList>
            <person name="de Wit P.J.G.M."/>
            <person name="van der Burgt A."/>
            <person name="Oekmen B."/>
            <person name="Stergiopoulos I."/>
            <person name="Abd-Elsalam K.A."/>
            <person name="Aerts A.L."/>
            <person name="Bahkali A.H."/>
            <person name="Beenen H.G."/>
            <person name="Chettri P."/>
            <person name="Cox M.P."/>
            <person name="Datema E."/>
            <person name="de Vries R.P."/>
            <person name="Dhillon B."/>
            <person name="Ganley A.R."/>
            <person name="Griffiths S.A."/>
            <person name="Guo Y."/>
            <person name="Hamelin R.C."/>
            <person name="Henrissat B."/>
            <person name="Kabir M.S."/>
            <person name="Jashni M.K."/>
            <person name="Kema G."/>
            <person name="Klaubauf S."/>
            <person name="Lapidus A."/>
            <person name="Levasseur A."/>
            <person name="Lindquist E."/>
            <person name="Mehrabi R."/>
            <person name="Ohm R.A."/>
            <person name="Owen T.J."/>
            <person name="Salamov A."/>
            <person name="Schwelm A."/>
            <person name="Schijlen E."/>
            <person name="Sun H."/>
            <person name="van den Burg H.A."/>
            <person name="van Ham R.C.H.J."/>
            <person name="Zhang S."/>
            <person name="Goodwin S.B."/>
            <person name="Grigoriev I.V."/>
            <person name="Collemare J."/>
            <person name="Bradshaw R.E."/>
        </authorList>
    </citation>
    <scope>NUCLEOTIDE SEQUENCE [LARGE SCALE GENOMIC DNA]</scope>
    <source>
        <strain evidence="2">NZE10 / CBS 128990</strain>
    </source>
</reference>
<dbReference type="SUPFAM" id="SSF53098">
    <property type="entry name" value="Ribonuclease H-like"/>
    <property type="match status" value="1"/>
</dbReference>
<evidence type="ECO:0000313" key="1">
    <source>
        <dbReference type="EMBL" id="EME38108.1"/>
    </source>
</evidence>
<dbReference type="GO" id="GO:0003676">
    <property type="term" value="F:nucleic acid binding"/>
    <property type="evidence" value="ECO:0007669"/>
    <property type="project" value="InterPro"/>
</dbReference>
<sequence length="176" mass="19333">MPIKPDLLIWTDASRHNGTGASGCAVVFGGGLWEDFGGFAVSLGMLSSADVAEGYGHIYALRFALWLHETYCLPREKRLFNKVVIVTDSQHNSRDYDYLRYGAESASATPSDTTKVVVDLIKQLEKKSVGVEITWERRNSSLGNIEADRLAGVASCKAGQGYGVQQWVEEMAVKQK</sequence>
<dbReference type="Gene3D" id="3.30.420.10">
    <property type="entry name" value="Ribonuclease H-like superfamily/Ribonuclease H"/>
    <property type="match status" value="1"/>
</dbReference>
<dbReference type="InterPro" id="IPR036397">
    <property type="entry name" value="RNaseH_sf"/>
</dbReference>
<dbReference type="HOGENOM" id="CLU_1525109_0_0_1"/>
<organism evidence="1 2">
    <name type="scientific">Dothistroma septosporum (strain NZE10 / CBS 128990)</name>
    <name type="common">Red band needle blight fungus</name>
    <name type="synonym">Mycosphaerella pini</name>
    <dbReference type="NCBI Taxonomy" id="675120"/>
    <lineage>
        <taxon>Eukaryota</taxon>
        <taxon>Fungi</taxon>
        <taxon>Dikarya</taxon>
        <taxon>Ascomycota</taxon>
        <taxon>Pezizomycotina</taxon>
        <taxon>Dothideomycetes</taxon>
        <taxon>Dothideomycetidae</taxon>
        <taxon>Mycosphaerellales</taxon>
        <taxon>Mycosphaerellaceae</taxon>
        <taxon>Dothistroma</taxon>
    </lineage>
</organism>
<dbReference type="CDD" id="cd06222">
    <property type="entry name" value="RNase_H_like"/>
    <property type="match status" value="1"/>
</dbReference>
<dbReference type="InterPro" id="IPR012337">
    <property type="entry name" value="RNaseH-like_sf"/>
</dbReference>